<evidence type="ECO:0000256" key="2">
    <source>
        <dbReference type="ARBA" id="ARBA00004141"/>
    </source>
</evidence>
<dbReference type="AlphaFoldDB" id="A0A1Y1WBW3"/>
<comment type="catalytic activity">
    <reaction evidence="1 10">
        <text>Cleaves type-1 transmembrane domains using a catalytic dyad composed of serine and histidine that are contributed by different transmembrane domains.</text>
        <dbReference type="EC" id="3.4.21.105"/>
    </reaction>
</comment>
<keyword evidence="6 10" id="KW-0378">Hydrolase</keyword>
<dbReference type="InterPro" id="IPR022764">
    <property type="entry name" value="Peptidase_S54_rhomboid_dom"/>
</dbReference>
<feature type="transmembrane region" description="Helical" evidence="10">
    <location>
        <begin position="284"/>
        <end position="302"/>
    </location>
</feature>
<dbReference type="GO" id="GO:0004252">
    <property type="term" value="F:serine-type endopeptidase activity"/>
    <property type="evidence" value="ECO:0007669"/>
    <property type="project" value="InterPro"/>
</dbReference>
<evidence type="ECO:0000256" key="8">
    <source>
        <dbReference type="ARBA" id="ARBA00022989"/>
    </source>
</evidence>
<dbReference type="EC" id="3.4.21.105" evidence="10"/>
<feature type="transmembrane region" description="Helical" evidence="10">
    <location>
        <begin position="132"/>
        <end position="154"/>
    </location>
</feature>
<dbReference type="InterPro" id="IPR002610">
    <property type="entry name" value="Peptidase_S54_rhomboid-like"/>
</dbReference>
<evidence type="ECO:0000256" key="7">
    <source>
        <dbReference type="ARBA" id="ARBA00022825"/>
    </source>
</evidence>
<dbReference type="Proteomes" id="UP000193944">
    <property type="component" value="Unassembled WGS sequence"/>
</dbReference>
<protein>
    <recommendedName>
        <fullName evidence="10">Rhomboid-type serine protease</fullName>
        <ecNumber evidence="10">3.4.21.105</ecNumber>
    </recommendedName>
</protein>
<dbReference type="STRING" id="1754192.A0A1Y1WBW3"/>
<keyword evidence="4 10" id="KW-0645">Protease</keyword>
<keyword evidence="9 10" id="KW-0472">Membrane</keyword>
<keyword evidence="5 10" id="KW-0812">Transmembrane</keyword>
<organism evidence="12 13">
    <name type="scientific">Anaeromyces robustus</name>
    <dbReference type="NCBI Taxonomy" id="1754192"/>
    <lineage>
        <taxon>Eukaryota</taxon>
        <taxon>Fungi</taxon>
        <taxon>Fungi incertae sedis</taxon>
        <taxon>Chytridiomycota</taxon>
        <taxon>Chytridiomycota incertae sedis</taxon>
        <taxon>Neocallimastigomycetes</taxon>
        <taxon>Neocallimastigales</taxon>
        <taxon>Neocallimastigaceae</taxon>
        <taxon>Anaeromyces</taxon>
    </lineage>
</organism>
<evidence type="ECO:0000256" key="1">
    <source>
        <dbReference type="ARBA" id="ARBA00000156"/>
    </source>
</evidence>
<proteinExistence type="inferred from homology"/>
<keyword evidence="7 10" id="KW-0720">Serine protease</keyword>
<feature type="transmembrane region" description="Helical" evidence="10">
    <location>
        <begin position="226"/>
        <end position="246"/>
    </location>
</feature>
<dbReference type="PANTHER" id="PTHR22936:SF69">
    <property type="entry name" value="RHOMBOID-LIKE PROTEIN"/>
    <property type="match status" value="1"/>
</dbReference>
<comment type="similarity">
    <text evidence="3 10">Belongs to the peptidase S54 family.</text>
</comment>
<sequence>MVREQLKNQKKYKPYFIYTISILQVIVFIASLVMNYTSNGRIFEPLNENISIGPSTGTLIKIGARYVPCMKKIKFNNECPPGVTGSLPFQQIPGYQLSDKGGTLLKSPFYCTMKDICGFGGLFANDKSAKQWFRFVTAIFSHSGIAHIAINLIFQVRAGMSLEKDYGHWRIMVIYFLSGIFGYMLEAQSSAGVAVVGCSGSLYGLIACILLDLIQNWKLIVSPWKDLAVLVFSIVFSLGFGLLPFIDNFAHIGGFIMGILSGLIFLPSIIFNNKDEKIKSTLRIVSIFLATFIFVIVIKRFYSSSAQCKWCKYLNCAPFLSTTCNFQ</sequence>
<reference evidence="12 13" key="1">
    <citation type="submission" date="2016-08" db="EMBL/GenBank/DDBJ databases">
        <title>A Parts List for Fungal Cellulosomes Revealed by Comparative Genomics.</title>
        <authorList>
            <consortium name="DOE Joint Genome Institute"/>
            <person name="Haitjema C.H."/>
            <person name="Gilmore S.P."/>
            <person name="Henske J.K."/>
            <person name="Solomon K.V."/>
            <person name="De Groot R."/>
            <person name="Kuo A."/>
            <person name="Mondo S.J."/>
            <person name="Salamov A.A."/>
            <person name="Labutti K."/>
            <person name="Zhao Z."/>
            <person name="Chiniquy J."/>
            <person name="Barry K."/>
            <person name="Brewer H.M."/>
            <person name="Purvine S.O."/>
            <person name="Wright A.T."/>
            <person name="Boxma B."/>
            <person name="Van Alen T."/>
            <person name="Hackstein J.H."/>
            <person name="Baker S.E."/>
            <person name="Grigoriev I.V."/>
            <person name="O'Malley M.A."/>
        </authorList>
    </citation>
    <scope>NUCLEOTIDE SEQUENCE [LARGE SCALE GENOMIC DNA]</scope>
    <source>
        <strain evidence="12 13">S4</strain>
    </source>
</reference>
<evidence type="ECO:0000256" key="9">
    <source>
        <dbReference type="ARBA" id="ARBA00023136"/>
    </source>
</evidence>
<dbReference type="OrthoDB" id="2146116at2759"/>
<name>A0A1Y1WBW3_9FUNG</name>
<keyword evidence="8 10" id="KW-1133">Transmembrane helix</keyword>
<dbReference type="Pfam" id="PF01694">
    <property type="entry name" value="Rhomboid"/>
    <property type="match status" value="1"/>
</dbReference>
<gene>
    <name evidence="12" type="ORF">BCR32DRAFT_211244</name>
</gene>
<comment type="subcellular location">
    <subcellularLocation>
        <location evidence="2 10">Membrane</location>
        <topology evidence="2 10">Multi-pass membrane protein</topology>
    </subcellularLocation>
</comment>
<dbReference type="GO" id="GO:0016020">
    <property type="term" value="C:membrane"/>
    <property type="evidence" value="ECO:0007669"/>
    <property type="project" value="UniProtKB-SubCell"/>
</dbReference>
<dbReference type="PANTHER" id="PTHR22936">
    <property type="entry name" value="RHOMBOID-RELATED"/>
    <property type="match status" value="1"/>
</dbReference>
<evidence type="ECO:0000256" key="5">
    <source>
        <dbReference type="ARBA" id="ARBA00022692"/>
    </source>
</evidence>
<evidence type="ECO:0000259" key="11">
    <source>
        <dbReference type="Pfam" id="PF01694"/>
    </source>
</evidence>
<evidence type="ECO:0000313" key="12">
    <source>
        <dbReference type="EMBL" id="ORX71040.1"/>
    </source>
</evidence>
<evidence type="ECO:0000256" key="4">
    <source>
        <dbReference type="ARBA" id="ARBA00022670"/>
    </source>
</evidence>
<accession>A0A1Y1WBW3</accession>
<comment type="function">
    <text evidence="10">Serine protease involved in intramembrane proteolysis.</text>
</comment>
<dbReference type="SUPFAM" id="SSF144091">
    <property type="entry name" value="Rhomboid-like"/>
    <property type="match status" value="1"/>
</dbReference>
<keyword evidence="13" id="KW-1185">Reference proteome</keyword>
<dbReference type="Gene3D" id="1.20.1540.10">
    <property type="entry name" value="Rhomboid-like"/>
    <property type="match status" value="1"/>
</dbReference>
<comment type="caution">
    <text evidence="12">The sequence shown here is derived from an EMBL/GenBank/DDBJ whole genome shotgun (WGS) entry which is preliminary data.</text>
</comment>
<feature type="transmembrane region" description="Helical" evidence="10">
    <location>
        <begin position="15"/>
        <end position="36"/>
    </location>
</feature>
<evidence type="ECO:0000256" key="6">
    <source>
        <dbReference type="ARBA" id="ARBA00022801"/>
    </source>
</evidence>
<feature type="transmembrane region" description="Helical" evidence="10">
    <location>
        <begin position="191"/>
        <end position="214"/>
    </location>
</feature>
<dbReference type="InterPro" id="IPR035952">
    <property type="entry name" value="Rhomboid-like_sf"/>
</dbReference>
<evidence type="ECO:0000256" key="3">
    <source>
        <dbReference type="ARBA" id="ARBA00009045"/>
    </source>
</evidence>
<feature type="transmembrane region" description="Helical" evidence="10">
    <location>
        <begin position="166"/>
        <end position="185"/>
    </location>
</feature>
<dbReference type="GO" id="GO:0006508">
    <property type="term" value="P:proteolysis"/>
    <property type="evidence" value="ECO:0007669"/>
    <property type="project" value="UniProtKB-KW"/>
</dbReference>
<feature type="domain" description="Peptidase S54 rhomboid" evidence="11">
    <location>
        <begin position="130"/>
        <end position="267"/>
    </location>
</feature>
<evidence type="ECO:0000313" key="13">
    <source>
        <dbReference type="Proteomes" id="UP000193944"/>
    </source>
</evidence>
<reference evidence="12 13" key="2">
    <citation type="submission" date="2016-08" db="EMBL/GenBank/DDBJ databases">
        <title>Pervasive Adenine N6-methylation of Active Genes in Fungi.</title>
        <authorList>
            <consortium name="DOE Joint Genome Institute"/>
            <person name="Mondo S.J."/>
            <person name="Dannebaum R.O."/>
            <person name="Kuo R.C."/>
            <person name="Labutti K."/>
            <person name="Haridas S."/>
            <person name="Kuo A."/>
            <person name="Salamov A."/>
            <person name="Ahrendt S.R."/>
            <person name="Lipzen A."/>
            <person name="Sullivan W."/>
            <person name="Andreopoulos W.B."/>
            <person name="Clum A."/>
            <person name="Lindquist E."/>
            <person name="Daum C."/>
            <person name="Ramamoorthy G.K."/>
            <person name="Gryganskyi A."/>
            <person name="Culley D."/>
            <person name="Magnuson J.K."/>
            <person name="James T.Y."/>
            <person name="O'Malley M.A."/>
            <person name="Stajich J.E."/>
            <person name="Spatafora J.W."/>
            <person name="Visel A."/>
            <person name="Grigoriev I.V."/>
        </authorList>
    </citation>
    <scope>NUCLEOTIDE SEQUENCE [LARGE SCALE GENOMIC DNA]</scope>
    <source>
        <strain evidence="12 13">S4</strain>
    </source>
</reference>
<feature type="transmembrane region" description="Helical" evidence="10">
    <location>
        <begin position="252"/>
        <end position="272"/>
    </location>
</feature>
<evidence type="ECO:0000256" key="10">
    <source>
        <dbReference type="RuleBase" id="RU362115"/>
    </source>
</evidence>
<dbReference type="EMBL" id="MCFG01000405">
    <property type="protein sequence ID" value="ORX71040.1"/>
    <property type="molecule type" value="Genomic_DNA"/>
</dbReference>